<evidence type="ECO:0000259" key="4">
    <source>
        <dbReference type="PROSITE" id="PS52002"/>
    </source>
</evidence>
<reference evidence="5" key="1">
    <citation type="submission" date="2020-08" db="EMBL/GenBank/DDBJ databases">
        <title>Genome public.</title>
        <authorList>
            <person name="Liu C."/>
            <person name="Sun Q."/>
        </authorList>
    </citation>
    <scope>NUCLEOTIDE SEQUENCE</scope>
    <source>
        <strain evidence="5">BX7</strain>
    </source>
</reference>
<comment type="function">
    <text evidence="3">RNA chaperone that binds small regulatory RNA (sRNAs) and mRNAs to facilitate mRNA translational regulation in response to envelope stress, environmental stress and changes in metabolite concentrations. Also binds with high specificity to tRNAs.</text>
</comment>
<dbReference type="NCBIfam" id="TIGR02383">
    <property type="entry name" value="Hfq"/>
    <property type="match status" value="1"/>
</dbReference>
<dbReference type="Proteomes" id="UP000620366">
    <property type="component" value="Unassembled WGS sequence"/>
</dbReference>
<keyword evidence="1 3" id="KW-0694">RNA-binding</keyword>
<dbReference type="PANTHER" id="PTHR34772:SF1">
    <property type="entry name" value="RNA-BINDING PROTEIN HFQ"/>
    <property type="match status" value="1"/>
</dbReference>
<evidence type="ECO:0000313" key="6">
    <source>
        <dbReference type="Proteomes" id="UP000620366"/>
    </source>
</evidence>
<name>A0A926DD83_9FIRM</name>
<evidence type="ECO:0000256" key="1">
    <source>
        <dbReference type="ARBA" id="ARBA00022884"/>
    </source>
</evidence>
<dbReference type="GO" id="GO:0045974">
    <property type="term" value="P:regulation of translation, ncRNA-mediated"/>
    <property type="evidence" value="ECO:0007669"/>
    <property type="project" value="TreeGrafter"/>
</dbReference>
<dbReference type="RefSeq" id="WP_249300739.1">
    <property type="nucleotide sequence ID" value="NZ_JACRSP010000003.1"/>
</dbReference>
<dbReference type="InterPro" id="IPR047575">
    <property type="entry name" value="Sm"/>
</dbReference>
<accession>A0A926DD83</accession>
<dbReference type="PANTHER" id="PTHR34772">
    <property type="entry name" value="RNA-BINDING PROTEIN HFQ"/>
    <property type="match status" value="1"/>
</dbReference>
<evidence type="ECO:0000256" key="2">
    <source>
        <dbReference type="ARBA" id="ARBA00023016"/>
    </source>
</evidence>
<evidence type="ECO:0000313" key="5">
    <source>
        <dbReference type="EMBL" id="MBC8536815.1"/>
    </source>
</evidence>
<dbReference type="SUPFAM" id="SSF50182">
    <property type="entry name" value="Sm-like ribonucleoproteins"/>
    <property type="match status" value="1"/>
</dbReference>
<evidence type="ECO:0000256" key="3">
    <source>
        <dbReference type="HAMAP-Rule" id="MF_00436"/>
    </source>
</evidence>
<organism evidence="5 6">
    <name type="scientific">Feifania hominis</name>
    <dbReference type="NCBI Taxonomy" id="2763660"/>
    <lineage>
        <taxon>Bacteria</taxon>
        <taxon>Bacillati</taxon>
        <taxon>Bacillota</taxon>
        <taxon>Clostridia</taxon>
        <taxon>Eubacteriales</taxon>
        <taxon>Feifaniaceae</taxon>
        <taxon>Feifania</taxon>
    </lineage>
</organism>
<comment type="subunit">
    <text evidence="3">Homohexamer.</text>
</comment>
<protein>
    <recommendedName>
        <fullName evidence="3">RNA-binding protein Hfq</fullName>
    </recommendedName>
</protein>
<keyword evidence="6" id="KW-1185">Reference proteome</keyword>
<keyword evidence="2 3" id="KW-0346">Stress response</keyword>
<gene>
    <name evidence="3 5" type="primary">hfq</name>
    <name evidence="5" type="ORF">H8695_08960</name>
</gene>
<dbReference type="Pfam" id="PF17209">
    <property type="entry name" value="Hfq"/>
    <property type="match status" value="1"/>
</dbReference>
<dbReference type="GO" id="GO:0003723">
    <property type="term" value="F:RNA binding"/>
    <property type="evidence" value="ECO:0007669"/>
    <property type="project" value="UniProtKB-UniRule"/>
</dbReference>
<dbReference type="InterPro" id="IPR005001">
    <property type="entry name" value="Hfq"/>
</dbReference>
<dbReference type="AlphaFoldDB" id="A0A926DD83"/>
<comment type="similarity">
    <text evidence="3">Belongs to the Hfq family.</text>
</comment>
<dbReference type="InterPro" id="IPR010920">
    <property type="entry name" value="LSM_dom_sf"/>
</dbReference>
<feature type="domain" description="Sm" evidence="4">
    <location>
        <begin position="8"/>
        <end position="68"/>
    </location>
</feature>
<proteinExistence type="inferred from homology"/>
<dbReference type="Gene3D" id="2.30.30.100">
    <property type="match status" value="1"/>
</dbReference>
<dbReference type="CDD" id="cd01716">
    <property type="entry name" value="Hfq"/>
    <property type="match status" value="1"/>
</dbReference>
<dbReference type="GO" id="GO:0043487">
    <property type="term" value="P:regulation of RNA stability"/>
    <property type="evidence" value="ECO:0007669"/>
    <property type="project" value="TreeGrafter"/>
</dbReference>
<comment type="caution">
    <text evidence="5">The sequence shown here is derived from an EMBL/GenBank/DDBJ whole genome shotgun (WGS) entry which is preliminary data.</text>
</comment>
<dbReference type="EMBL" id="JACRSP010000003">
    <property type="protein sequence ID" value="MBC8536815.1"/>
    <property type="molecule type" value="Genomic_DNA"/>
</dbReference>
<dbReference type="PROSITE" id="PS52002">
    <property type="entry name" value="SM"/>
    <property type="match status" value="1"/>
</dbReference>
<dbReference type="HAMAP" id="MF_00436">
    <property type="entry name" value="Hfq"/>
    <property type="match status" value="1"/>
</dbReference>
<dbReference type="GO" id="GO:0005829">
    <property type="term" value="C:cytosol"/>
    <property type="evidence" value="ECO:0007669"/>
    <property type="project" value="TreeGrafter"/>
</dbReference>
<sequence>MNRINLQDNFLNQARRERIFLTMYLMNGVKMTGVCKGFDNFVVLLESGGIDQMIYKHAISTVIPARQINAAQPPQGDAED</sequence>
<dbReference type="GO" id="GO:0006355">
    <property type="term" value="P:regulation of DNA-templated transcription"/>
    <property type="evidence" value="ECO:0007669"/>
    <property type="project" value="InterPro"/>
</dbReference>
<dbReference type="NCBIfam" id="NF001602">
    <property type="entry name" value="PRK00395.1"/>
    <property type="match status" value="1"/>
</dbReference>